<sequence>MASLYTFLNRLLPFATPGTPILQDVLHLAIICSALYFAPQIQSRFQEWHRGRQDEDANTQGQLGHTETQLDPRVQDDGEDLLTDGREDEAAEPAFNADGHADDTQAEAVEPTDMLDDHPRHAPQVQMPSQRNVGAKKAKALAKRDQRRAYNEFMRSQGDIQRARDAEGAQEREAVLAAERQRRRATEAALEARKARERGLKREQETKAREAEIKRRELAVSTVKRQLDEKRMVNLFDVAKLVGDDADDEWVERILNAAGVLGRSGSMMTMVTATRWVVRVTEKDMHAVYERVLEQDMSDADGKISFDTVATALQNALVGS</sequence>
<evidence type="ECO:0000313" key="2">
    <source>
        <dbReference type="EMBL" id="EMC92224.1"/>
    </source>
</evidence>
<dbReference type="HOGENOM" id="CLU_801643_0_0_1"/>
<proteinExistence type="predicted"/>
<dbReference type="GeneID" id="19110688"/>
<feature type="region of interest" description="Disordered" evidence="1">
    <location>
        <begin position="114"/>
        <end position="135"/>
    </location>
</feature>
<dbReference type="Proteomes" id="UP000011761">
    <property type="component" value="Unassembled WGS sequence"/>
</dbReference>
<dbReference type="OrthoDB" id="5397628at2759"/>
<reference evidence="2 3" key="1">
    <citation type="journal article" date="2012" name="PLoS Pathog.">
        <title>Diverse lifestyles and strategies of plant pathogenesis encoded in the genomes of eighteen Dothideomycetes fungi.</title>
        <authorList>
            <person name="Ohm R.A."/>
            <person name="Feau N."/>
            <person name="Henrissat B."/>
            <person name="Schoch C.L."/>
            <person name="Horwitz B.A."/>
            <person name="Barry K.W."/>
            <person name="Condon B.J."/>
            <person name="Copeland A.C."/>
            <person name="Dhillon B."/>
            <person name="Glaser F."/>
            <person name="Hesse C.N."/>
            <person name="Kosti I."/>
            <person name="LaButti K."/>
            <person name="Lindquist E.A."/>
            <person name="Lucas S."/>
            <person name="Salamov A.A."/>
            <person name="Bradshaw R.E."/>
            <person name="Ciuffetti L."/>
            <person name="Hamelin R.C."/>
            <person name="Kema G.H.J."/>
            <person name="Lawrence C."/>
            <person name="Scott J.A."/>
            <person name="Spatafora J.W."/>
            <person name="Turgeon B.G."/>
            <person name="de Wit P.J.G.M."/>
            <person name="Zhong S."/>
            <person name="Goodwin S.B."/>
            <person name="Grigoriev I.V."/>
        </authorList>
    </citation>
    <scope>NUCLEOTIDE SEQUENCE [LARGE SCALE GENOMIC DNA]</scope>
    <source>
        <strain evidence="2 3">UAMH 10762</strain>
    </source>
</reference>
<dbReference type="AlphaFoldDB" id="M2MZX1"/>
<dbReference type="eggNOG" id="ENOG502S8J5">
    <property type="taxonomic scope" value="Eukaryota"/>
</dbReference>
<gene>
    <name evidence="2" type="ORF">BAUCODRAFT_282291</name>
</gene>
<dbReference type="EMBL" id="KB445562">
    <property type="protein sequence ID" value="EMC92224.1"/>
    <property type="molecule type" value="Genomic_DNA"/>
</dbReference>
<evidence type="ECO:0000313" key="3">
    <source>
        <dbReference type="Proteomes" id="UP000011761"/>
    </source>
</evidence>
<name>M2MZX1_BAUPA</name>
<protein>
    <submittedName>
        <fullName evidence="2">Uncharacterized protein</fullName>
    </submittedName>
</protein>
<organism evidence="2 3">
    <name type="scientific">Baudoinia panamericana (strain UAMH 10762)</name>
    <name type="common">Angels' share fungus</name>
    <name type="synonym">Baudoinia compniacensis (strain UAMH 10762)</name>
    <dbReference type="NCBI Taxonomy" id="717646"/>
    <lineage>
        <taxon>Eukaryota</taxon>
        <taxon>Fungi</taxon>
        <taxon>Dikarya</taxon>
        <taxon>Ascomycota</taxon>
        <taxon>Pezizomycotina</taxon>
        <taxon>Dothideomycetes</taxon>
        <taxon>Dothideomycetidae</taxon>
        <taxon>Mycosphaerellales</taxon>
        <taxon>Teratosphaeriaceae</taxon>
        <taxon>Baudoinia</taxon>
    </lineage>
</organism>
<dbReference type="KEGG" id="bcom:BAUCODRAFT_282291"/>
<dbReference type="STRING" id="717646.M2MZX1"/>
<accession>M2MZX1</accession>
<dbReference type="RefSeq" id="XP_007680667.1">
    <property type="nucleotide sequence ID" value="XM_007682477.1"/>
</dbReference>
<feature type="compositionally biased region" description="Polar residues" evidence="1">
    <location>
        <begin position="58"/>
        <end position="67"/>
    </location>
</feature>
<dbReference type="OMA" id="RAYHEFH"/>
<keyword evidence="3" id="KW-1185">Reference proteome</keyword>
<feature type="region of interest" description="Disordered" evidence="1">
    <location>
        <begin position="48"/>
        <end position="81"/>
    </location>
</feature>
<evidence type="ECO:0000256" key="1">
    <source>
        <dbReference type="SAM" id="MobiDB-lite"/>
    </source>
</evidence>